<reference evidence="1 2" key="1">
    <citation type="journal article" date="2015" name="Genome Announc.">
        <title>Genome Assemblies of Three Soil-Associated Devosia species: D. insulae, D. limi, and D. soli.</title>
        <authorList>
            <person name="Hassan Y.I."/>
            <person name="Lepp D."/>
            <person name="Zhou T."/>
        </authorList>
    </citation>
    <scope>NUCLEOTIDE SEQUENCE [LARGE SCALE GENOMIC DNA]</scope>
    <source>
        <strain evidence="1 2">DS-56</strain>
    </source>
</reference>
<dbReference type="AlphaFoldDB" id="A0A1E5XQ27"/>
<dbReference type="PANTHER" id="PTHR38479:SF2">
    <property type="entry name" value="WINGED HELIX DNA-BINDING DOMAIN-CONTAINING PROTEIN"/>
    <property type="match status" value="1"/>
</dbReference>
<evidence type="ECO:0000313" key="1">
    <source>
        <dbReference type="EMBL" id="OEO30681.1"/>
    </source>
</evidence>
<dbReference type="RefSeq" id="WP_069910103.1">
    <property type="nucleotide sequence ID" value="NZ_LAJE02000191.1"/>
</dbReference>
<name>A0A1E5XQ27_9HYPH</name>
<gene>
    <name evidence="1" type="ORF">VW23_019995</name>
</gene>
<accession>A0A1E5XQ27</accession>
<organism evidence="1 2">
    <name type="scientific">Devosia insulae DS-56</name>
    <dbReference type="NCBI Taxonomy" id="1116389"/>
    <lineage>
        <taxon>Bacteria</taxon>
        <taxon>Pseudomonadati</taxon>
        <taxon>Pseudomonadota</taxon>
        <taxon>Alphaproteobacteria</taxon>
        <taxon>Hyphomicrobiales</taxon>
        <taxon>Devosiaceae</taxon>
        <taxon>Devosia</taxon>
    </lineage>
</organism>
<dbReference type="EMBL" id="LAJE02000191">
    <property type="protein sequence ID" value="OEO30681.1"/>
    <property type="molecule type" value="Genomic_DNA"/>
</dbReference>
<sequence length="367" mass="41297">MTQTLTDRHLNRATLARQLLLERSDLSITDTIAWLLGMQAQQTHDPYIGLWSRLNGFSHEALTALIVDRTLARATTMRGTLHLHTIDDLIGIRAEMQPFLRSVWLSNFKKRFGGNDEAAVLELARKLLDAEPMTAGQLGKRLAERFPEGEPLAMTMLLQSTDTLIQIPPTRIWGSGHSPVITRIGNWLPAPYERPIARETLVRRYLAAYGPASVADMQSWSRLTRLGEVFEALRPELATFTAPDGRELFDLPDAPRPDADTPAPVRFLPLYENAMLGYDNRRRFLVEGDELRGDFVNNVKPGVLVDGLMSAGWGIDSKKGAAVLTVTPYHQLRKADVAEIEREGLRFLRFMEEKAETFDVRVLELAD</sequence>
<proteinExistence type="predicted"/>
<evidence type="ECO:0008006" key="3">
    <source>
        <dbReference type="Google" id="ProtNLM"/>
    </source>
</evidence>
<dbReference type="Proteomes" id="UP000095463">
    <property type="component" value="Unassembled WGS sequence"/>
</dbReference>
<protein>
    <recommendedName>
        <fullName evidence="3">Winged helix DNA-binding domain-containing protein</fullName>
    </recommendedName>
</protein>
<dbReference type="Pfam" id="PF06224">
    <property type="entry name" value="AlkZ-like"/>
    <property type="match status" value="1"/>
</dbReference>
<comment type="caution">
    <text evidence="1">The sequence shown here is derived from an EMBL/GenBank/DDBJ whole genome shotgun (WGS) entry which is preliminary data.</text>
</comment>
<keyword evidence="2" id="KW-1185">Reference proteome</keyword>
<dbReference type="OrthoDB" id="9148135at2"/>
<evidence type="ECO:0000313" key="2">
    <source>
        <dbReference type="Proteomes" id="UP000095463"/>
    </source>
</evidence>
<dbReference type="InterPro" id="IPR009351">
    <property type="entry name" value="AlkZ-like"/>
</dbReference>
<dbReference type="PANTHER" id="PTHR38479">
    <property type="entry name" value="LMO0824 PROTEIN"/>
    <property type="match status" value="1"/>
</dbReference>